<dbReference type="GO" id="GO:0009231">
    <property type="term" value="P:riboflavin biosynthetic process"/>
    <property type="evidence" value="ECO:0007669"/>
    <property type="project" value="TreeGrafter"/>
</dbReference>
<reference evidence="7" key="1">
    <citation type="submission" date="2016-10" db="EMBL/GenBank/DDBJ databases">
        <authorList>
            <person name="Varghese N."/>
            <person name="Submissions S."/>
        </authorList>
    </citation>
    <scope>NUCLEOTIDE SEQUENCE [LARGE SCALE GENOMIC DNA]</scope>
    <source>
        <strain evidence="7">SP</strain>
    </source>
</reference>
<dbReference type="PANTHER" id="PTHR35005">
    <property type="entry name" value="3-DEHYDRO-SCYLLO-INOSOSE HYDROLASE"/>
    <property type="match status" value="1"/>
</dbReference>
<protein>
    <submittedName>
        <fullName evidence="6">Creatinine amidohydrolase</fullName>
    </submittedName>
</protein>
<dbReference type="PANTHER" id="PTHR35005:SF1">
    <property type="entry name" value="2-AMINO-5-FORMYLAMINO-6-RIBOSYLAMINOPYRIMIDIN-4(3H)-ONE 5'-MONOPHOSPHATE DEFORMYLASE"/>
    <property type="match status" value="1"/>
</dbReference>
<evidence type="ECO:0000313" key="7">
    <source>
        <dbReference type="Proteomes" id="UP000198935"/>
    </source>
</evidence>
<dbReference type="Proteomes" id="UP000198935">
    <property type="component" value="Unassembled WGS sequence"/>
</dbReference>
<dbReference type="InterPro" id="IPR024087">
    <property type="entry name" value="Creatininase-like_sf"/>
</dbReference>
<dbReference type="AlphaFoldDB" id="A0A1H3UH55"/>
<dbReference type="EMBL" id="FNPI01000021">
    <property type="protein sequence ID" value="SDZ61411.1"/>
    <property type="molecule type" value="Genomic_DNA"/>
</dbReference>
<dbReference type="Pfam" id="PF02633">
    <property type="entry name" value="Creatininase"/>
    <property type="match status" value="1"/>
</dbReference>
<dbReference type="Gene3D" id="3.40.50.10310">
    <property type="entry name" value="Creatininase"/>
    <property type="match status" value="1"/>
</dbReference>
<gene>
    <name evidence="6" type="ORF">SAMN05421736_12133</name>
</gene>
<evidence type="ECO:0000256" key="4">
    <source>
        <dbReference type="ARBA" id="ARBA00022833"/>
    </source>
</evidence>
<dbReference type="GO" id="GO:0046872">
    <property type="term" value="F:metal ion binding"/>
    <property type="evidence" value="ECO:0007669"/>
    <property type="project" value="UniProtKB-KW"/>
</dbReference>
<name>A0A1H3UH55_9BACI</name>
<sequence length="250" mass="27629">MQYQYRTSSQIKEDIAGSKVAILPVGAVEAHGPHLPLGTDNVLAERLAGRLAEQVDALVLPILPYGQVWSLRHFPGSITIRNQSLIDIVVDIGKSLYTQGIELFVIVNGHLGNGTALKEAARELYDACPELKVVYLFYPGMQKAAKKVRETPALHDAYFHACELETSFMLYLAPEYVNMAQAICDMPDIPVSADATPTPWEEFTSTAVLGDATAAKEEKGEFIINISLKNMVRIIRDVQELVPKDKNRSF</sequence>
<evidence type="ECO:0000256" key="3">
    <source>
        <dbReference type="ARBA" id="ARBA00022801"/>
    </source>
</evidence>
<evidence type="ECO:0000313" key="6">
    <source>
        <dbReference type="EMBL" id="SDZ61411.1"/>
    </source>
</evidence>
<evidence type="ECO:0000256" key="5">
    <source>
        <dbReference type="ARBA" id="ARBA00024029"/>
    </source>
</evidence>
<keyword evidence="2" id="KW-0479">Metal-binding</keyword>
<dbReference type="SUPFAM" id="SSF102215">
    <property type="entry name" value="Creatininase"/>
    <property type="match status" value="1"/>
</dbReference>
<evidence type="ECO:0000256" key="1">
    <source>
        <dbReference type="ARBA" id="ARBA00001947"/>
    </source>
</evidence>
<keyword evidence="3 6" id="KW-0378">Hydrolase</keyword>
<accession>A0A1H3UH55</accession>
<organism evidence="6 7">
    <name type="scientific">Evansella caseinilytica</name>
    <dbReference type="NCBI Taxonomy" id="1503961"/>
    <lineage>
        <taxon>Bacteria</taxon>
        <taxon>Bacillati</taxon>
        <taxon>Bacillota</taxon>
        <taxon>Bacilli</taxon>
        <taxon>Bacillales</taxon>
        <taxon>Bacillaceae</taxon>
        <taxon>Evansella</taxon>
    </lineage>
</organism>
<comment type="similarity">
    <text evidence="5">Belongs to the creatininase superfamily.</text>
</comment>
<dbReference type="GO" id="GO:0016811">
    <property type="term" value="F:hydrolase activity, acting on carbon-nitrogen (but not peptide) bonds, in linear amides"/>
    <property type="evidence" value="ECO:0007669"/>
    <property type="project" value="TreeGrafter"/>
</dbReference>
<dbReference type="OrthoDB" id="9801445at2"/>
<comment type="cofactor">
    <cofactor evidence="1">
        <name>Zn(2+)</name>
        <dbReference type="ChEBI" id="CHEBI:29105"/>
    </cofactor>
</comment>
<keyword evidence="4" id="KW-0862">Zinc</keyword>
<dbReference type="InterPro" id="IPR003785">
    <property type="entry name" value="Creatininase/forma_Hydrolase"/>
</dbReference>
<dbReference type="STRING" id="1503961.SAMN05421736_12133"/>
<evidence type="ECO:0000256" key="2">
    <source>
        <dbReference type="ARBA" id="ARBA00022723"/>
    </source>
</evidence>
<proteinExistence type="inferred from homology"/>
<keyword evidence="7" id="KW-1185">Reference proteome</keyword>